<dbReference type="Pfam" id="PF24800">
    <property type="entry name" value="DUF7702"/>
    <property type="match status" value="1"/>
</dbReference>
<organism evidence="3 4">
    <name type="scientific">Penicillium cf. viridicatum</name>
    <dbReference type="NCBI Taxonomy" id="2972119"/>
    <lineage>
        <taxon>Eukaryota</taxon>
        <taxon>Fungi</taxon>
        <taxon>Dikarya</taxon>
        <taxon>Ascomycota</taxon>
        <taxon>Pezizomycotina</taxon>
        <taxon>Eurotiomycetes</taxon>
        <taxon>Eurotiomycetidae</taxon>
        <taxon>Eurotiales</taxon>
        <taxon>Aspergillaceae</taxon>
        <taxon>Penicillium</taxon>
    </lineage>
</organism>
<feature type="transmembrane region" description="Helical" evidence="1">
    <location>
        <begin position="167"/>
        <end position="192"/>
    </location>
</feature>
<feature type="transmembrane region" description="Helical" evidence="1">
    <location>
        <begin position="70"/>
        <end position="90"/>
    </location>
</feature>
<dbReference type="Proteomes" id="UP001150942">
    <property type="component" value="Unassembled WGS sequence"/>
</dbReference>
<feature type="transmembrane region" description="Helical" evidence="1">
    <location>
        <begin position="106"/>
        <end position="123"/>
    </location>
</feature>
<dbReference type="EMBL" id="JAPQKQ010000005">
    <property type="protein sequence ID" value="KAJ5197706.1"/>
    <property type="molecule type" value="Genomic_DNA"/>
</dbReference>
<keyword evidence="4" id="KW-1185">Reference proteome</keyword>
<keyword evidence="1" id="KW-1133">Transmembrane helix</keyword>
<feature type="transmembrane region" description="Helical" evidence="1">
    <location>
        <begin position="212"/>
        <end position="230"/>
    </location>
</feature>
<protein>
    <recommendedName>
        <fullName evidence="2">DUF7702 domain-containing protein</fullName>
    </recommendedName>
</protein>
<accession>A0A9W9JKG1</accession>
<feature type="transmembrane region" description="Helical" evidence="1">
    <location>
        <begin position="135"/>
        <end position="155"/>
    </location>
</feature>
<feature type="transmembrane region" description="Helical" evidence="1">
    <location>
        <begin position="39"/>
        <end position="58"/>
    </location>
</feature>
<feature type="transmembrane region" description="Helical" evidence="1">
    <location>
        <begin position="6"/>
        <end position="27"/>
    </location>
</feature>
<sequence>MSVTSHQALSIVIIIHFFPALFVAVWVCRCHGFGIQLGWFYMALLCLARVVGAALQIASEINHDSSLHTAANVIASVGIMALLLGMLEIIDRFESTLQFKPVHKRAWTFLHIAQYAAFILYAVGMGMGRMDLNRAASIIVVAVFVVQVAICVVLFRHKRELASDNRLLLVAITSIPFLAVRVAYGFSTMFVVSDSAFITGLTNVLVSAFLQYLMEFIVATLFLYAGVVFLSPKQVESNESGIILIDDNEIGGNYTELPPSR</sequence>
<gene>
    <name evidence="3" type="ORF">N7449_008185</name>
</gene>
<evidence type="ECO:0000256" key="1">
    <source>
        <dbReference type="SAM" id="Phobius"/>
    </source>
</evidence>
<evidence type="ECO:0000313" key="4">
    <source>
        <dbReference type="Proteomes" id="UP001150942"/>
    </source>
</evidence>
<dbReference type="PANTHER" id="PTHR42109:SF2">
    <property type="entry name" value="INTEGRAL MEMBRANE PROTEIN"/>
    <property type="match status" value="1"/>
</dbReference>
<evidence type="ECO:0000259" key="2">
    <source>
        <dbReference type="Pfam" id="PF24800"/>
    </source>
</evidence>
<evidence type="ECO:0000313" key="3">
    <source>
        <dbReference type="EMBL" id="KAJ5197706.1"/>
    </source>
</evidence>
<dbReference type="OrthoDB" id="2560628at2759"/>
<name>A0A9W9JKG1_9EURO</name>
<dbReference type="AlphaFoldDB" id="A0A9W9JKG1"/>
<keyword evidence="1" id="KW-0472">Membrane</keyword>
<reference evidence="3" key="2">
    <citation type="journal article" date="2023" name="IMA Fungus">
        <title>Comparative genomic study of the Penicillium genus elucidates a diverse pangenome and 15 lateral gene transfer events.</title>
        <authorList>
            <person name="Petersen C."/>
            <person name="Sorensen T."/>
            <person name="Nielsen M.R."/>
            <person name="Sondergaard T.E."/>
            <person name="Sorensen J.L."/>
            <person name="Fitzpatrick D.A."/>
            <person name="Frisvad J.C."/>
            <person name="Nielsen K.L."/>
        </authorList>
    </citation>
    <scope>NUCLEOTIDE SEQUENCE</scope>
    <source>
        <strain evidence="3">IBT 20477</strain>
    </source>
</reference>
<dbReference type="InterPro" id="IPR056119">
    <property type="entry name" value="DUF7702"/>
</dbReference>
<proteinExistence type="predicted"/>
<keyword evidence="1" id="KW-0812">Transmembrane</keyword>
<dbReference type="PANTHER" id="PTHR42109">
    <property type="entry name" value="UNPLACED GENOMIC SCAFFOLD UM_SCAF_CONTIG_1.265, WHOLE GENOME SHOTGUN SEQUENCE"/>
    <property type="match status" value="1"/>
</dbReference>
<comment type="caution">
    <text evidence="3">The sequence shown here is derived from an EMBL/GenBank/DDBJ whole genome shotgun (WGS) entry which is preliminary data.</text>
</comment>
<reference evidence="3" key="1">
    <citation type="submission" date="2022-11" db="EMBL/GenBank/DDBJ databases">
        <authorList>
            <person name="Petersen C."/>
        </authorList>
    </citation>
    <scope>NUCLEOTIDE SEQUENCE</scope>
    <source>
        <strain evidence="3">IBT 20477</strain>
    </source>
</reference>
<feature type="domain" description="DUF7702" evidence="2">
    <location>
        <begin position="3"/>
        <end position="228"/>
    </location>
</feature>